<dbReference type="InterPro" id="IPR016159">
    <property type="entry name" value="Cullin_repeat-like_dom_sf"/>
</dbReference>
<dbReference type="InterPro" id="IPR045093">
    <property type="entry name" value="Cullin"/>
</dbReference>
<dbReference type="SMART" id="SM00182">
    <property type="entry name" value="CULLIN"/>
    <property type="match status" value="1"/>
</dbReference>
<dbReference type="InterPro" id="IPR001373">
    <property type="entry name" value="Cullin_N"/>
</dbReference>
<dbReference type="Gene3D" id="1.20.1310.10">
    <property type="entry name" value="Cullin Repeats"/>
    <property type="match status" value="4"/>
</dbReference>
<dbReference type="Pfam" id="PF00888">
    <property type="entry name" value="Cullin"/>
    <property type="match status" value="1"/>
</dbReference>
<dbReference type="EMBL" id="HBGH01009210">
    <property type="protein sequence ID" value="CAD9233005.1"/>
    <property type="molecule type" value="Transcribed_RNA"/>
</dbReference>
<proteinExistence type="inferred from homology"/>
<evidence type="ECO:0000256" key="1">
    <source>
        <dbReference type="ARBA" id="ARBA00006019"/>
    </source>
</evidence>
<dbReference type="AlphaFoldDB" id="A0A7S1TDK0"/>
<dbReference type="GO" id="GO:0006511">
    <property type="term" value="P:ubiquitin-dependent protein catabolic process"/>
    <property type="evidence" value="ECO:0007669"/>
    <property type="project" value="InterPro"/>
</dbReference>
<comment type="similarity">
    <text evidence="1 2 3">Belongs to the cullin family.</text>
</comment>
<dbReference type="PANTHER" id="PTHR11932">
    <property type="entry name" value="CULLIN"/>
    <property type="match status" value="1"/>
</dbReference>
<evidence type="ECO:0000256" key="2">
    <source>
        <dbReference type="PROSITE-ProRule" id="PRU00330"/>
    </source>
</evidence>
<dbReference type="SMART" id="SM00884">
    <property type="entry name" value="Cullin_Nedd8"/>
    <property type="match status" value="1"/>
</dbReference>
<dbReference type="Pfam" id="PF26557">
    <property type="entry name" value="Cullin_AB"/>
    <property type="match status" value="1"/>
</dbReference>
<dbReference type="InterPro" id="IPR036388">
    <property type="entry name" value="WH-like_DNA-bd_sf"/>
</dbReference>
<dbReference type="InterPro" id="IPR036317">
    <property type="entry name" value="Cullin_homology_sf"/>
</dbReference>
<feature type="domain" description="Cullin family profile" evidence="4">
    <location>
        <begin position="526"/>
        <end position="745"/>
    </location>
</feature>
<dbReference type="PROSITE" id="PS50069">
    <property type="entry name" value="CULLIN_2"/>
    <property type="match status" value="1"/>
</dbReference>
<accession>A0A7S1TDK0</accession>
<dbReference type="InterPro" id="IPR036390">
    <property type="entry name" value="WH_DNA-bd_sf"/>
</dbReference>
<sequence length="882" mass="100331">MTDADVPVVTCSVVEDAWPALESVFSELLKPGSQVFLGASFVELHRKVYRVCASGSFVGVDPNDISPPEELYLKLCSLFVTHTRALAELLSKTRPCQVERSHVAWVQQRSEVLPNPTQRPVQQRKTELVFLGGLDSSDISSSKLVQIFASFWSAYLQALEGAARVFSYLDRTWVDQASLSPEDGKSIRRIPDMAIIAWSEEIFHSRGGLIGQTIALGLLKAIDVDRKLRQCVGFPDEDLQEDELVDAQTIRNVLHCIMMISDAYNGRSLSNYSSTFPGHSSAKVVAFREGTPPDFFRAVFFNRYLEATSKFFQRESIVLLDRFTIREYVKIVVEDVIPAEMNAASRYLGENFLPSLREVLEQRLVNDHVLHLTSETSSMLENNDIEDLHRLFLVLSPVEGALKHVHEKFRTYVEDMGADAVRLADATSIDAERVMTFVGKGWNTLHRFRETVELAFDNDPGFLFALDNGCTRFLNLTPHSAKILAQFCHCCLDCFEMKDNNLLQEWIAEKDDDAASNIGTTVGLCLDRASKLFRYVEAKDIFQAYYVTGLSERLVLGTTVGLSFEIELLNHLRSMCGTEYTSRIQRMLNDIASSEEENRSFSAALACPTSSNVPIHHQNWTISGIDFSSMILSANAWPFGAEGPDYGCFKFPESLSDDIPLAMKEFSDYYVLKHEARMLEWFFPYFQITIDEHLAKERPVTLVANLYQAAVLLLFNIKNCWPLSEMVQHSKLTQDELGPHLDFLTEMGFLCRTQTSLEDLYEISDRDRSRASEILFHGKLLLAAAYWRKVRLESERNGWQVEDVTRRSVADDRRAQLQAALVRILKSQREMSHTGLVEAVIRSVTRWFRPSPKDIELALDTLIEREYIARSPNNRHYYFYIA</sequence>
<dbReference type="Gene3D" id="3.30.230.130">
    <property type="entry name" value="Cullin, Chain C, Domain 2"/>
    <property type="match status" value="1"/>
</dbReference>
<protein>
    <recommendedName>
        <fullName evidence="4">Cullin family profile domain-containing protein</fullName>
    </recommendedName>
</protein>
<dbReference type="SUPFAM" id="SSF75632">
    <property type="entry name" value="Cullin homology domain"/>
    <property type="match status" value="1"/>
</dbReference>
<evidence type="ECO:0000259" key="4">
    <source>
        <dbReference type="PROSITE" id="PS50069"/>
    </source>
</evidence>
<dbReference type="InterPro" id="IPR059120">
    <property type="entry name" value="Cullin-like_AB"/>
</dbReference>
<name>A0A7S1TDK0_9RHOD</name>
<gene>
    <name evidence="5" type="ORF">CCAE0312_LOCUS5090</name>
</gene>
<dbReference type="Pfam" id="PF10557">
    <property type="entry name" value="Cullin_Nedd8"/>
    <property type="match status" value="1"/>
</dbReference>
<reference evidence="5" key="1">
    <citation type="submission" date="2021-01" db="EMBL/GenBank/DDBJ databases">
        <authorList>
            <person name="Corre E."/>
            <person name="Pelletier E."/>
            <person name="Niang G."/>
            <person name="Scheremetjew M."/>
            <person name="Finn R."/>
            <person name="Kale V."/>
            <person name="Holt S."/>
            <person name="Cochrane G."/>
            <person name="Meng A."/>
            <person name="Brown T."/>
            <person name="Cohen L."/>
        </authorList>
    </citation>
    <scope>NUCLEOTIDE SEQUENCE</scope>
    <source>
        <strain evidence="5">SAG 36.94</strain>
    </source>
</reference>
<dbReference type="InterPro" id="IPR016158">
    <property type="entry name" value="Cullin_homology"/>
</dbReference>
<evidence type="ECO:0000256" key="3">
    <source>
        <dbReference type="RuleBase" id="RU003829"/>
    </source>
</evidence>
<evidence type="ECO:0000313" key="5">
    <source>
        <dbReference type="EMBL" id="CAD9233005.1"/>
    </source>
</evidence>
<dbReference type="InterPro" id="IPR019559">
    <property type="entry name" value="Cullin_neddylation_domain"/>
</dbReference>
<dbReference type="SUPFAM" id="SSF46785">
    <property type="entry name" value="Winged helix' DNA-binding domain"/>
    <property type="match status" value="1"/>
</dbReference>
<dbReference type="GO" id="GO:0031625">
    <property type="term" value="F:ubiquitin protein ligase binding"/>
    <property type="evidence" value="ECO:0007669"/>
    <property type="project" value="InterPro"/>
</dbReference>
<dbReference type="Gene3D" id="1.10.10.10">
    <property type="entry name" value="Winged helix-like DNA-binding domain superfamily/Winged helix DNA-binding domain"/>
    <property type="match status" value="1"/>
</dbReference>
<dbReference type="SUPFAM" id="SSF74788">
    <property type="entry name" value="Cullin repeat-like"/>
    <property type="match status" value="1"/>
</dbReference>
<organism evidence="5">
    <name type="scientific">Compsopogon caeruleus</name>
    <dbReference type="NCBI Taxonomy" id="31354"/>
    <lineage>
        <taxon>Eukaryota</taxon>
        <taxon>Rhodophyta</taxon>
        <taxon>Compsopogonophyceae</taxon>
        <taxon>Compsopogonales</taxon>
        <taxon>Compsopogonaceae</taxon>
        <taxon>Compsopogon</taxon>
    </lineage>
</organism>